<name>A0A9P0ZIR1_CUSEU</name>
<dbReference type="Proteomes" id="UP001152484">
    <property type="component" value="Unassembled WGS sequence"/>
</dbReference>
<dbReference type="AlphaFoldDB" id="A0A9P0ZIR1"/>
<dbReference type="PANTHER" id="PTHR11439:SF500">
    <property type="entry name" value="RNA-DIRECTED DNA POLYMERASE"/>
    <property type="match status" value="1"/>
</dbReference>
<dbReference type="SUPFAM" id="SSF56672">
    <property type="entry name" value="DNA/RNA polymerases"/>
    <property type="match status" value="1"/>
</dbReference>
<evidence type="ECO:0000313" key="1">
    <source>
        <dbReference type="EMBL" id="CAH9101651.1"/>
    </source>
</evidence>
<dbReference type="CDD" id="cd09272">
    <property type="entry name" value="RNase_HI_RT_Ty1"/>
    <property type="match status" value="1"/>
</dbReference>
<protein>
    <recommendedName>
        <fullName evidence="3">Copia protein</fullName>
    </recommendedName>
</protein>
<comment type="caution">
    <text evidence="1">The sequence shown here is derived from an EMBL/GenBank/DDBJ whole genome shotgun (WGS) entry which is preliminary data.</text>
</comment>
<dbReference type="OrthoDB" id="1298796at2759"/>
<accession>A0A9P0ZIR1</accession>
<reference evidence="1" key="1">
    <citation type="submission" date="2022-07" db="EMBL/GenBank/DDBJ databases">
        <authorList>
            <person name="Macas J."/>
            <person name="Novak P."/>
            <person name="Neumann P."/>
        </authorList>
    </citation>
    <scope>NUCLEOTIDE SEQUENCE</scope>
</reference>
<dbReference type="InterPro" id="IPR043502">
    <property type="entry name" value="DNA/RNA_pol_sf"/>
</dbReference>
<dbReference type="PANTHER" id="PTHR11439">
    <property type="entry name" value="GAG-POL-RELATED RETROTRANSPOSON"/>
    <property type="match status" value="1"/>
</dbReference>
<organism evidence="1 2">
    <name type="scientific">Cuscuta europaea</name>
    <name type="common">European dodder</name>
    <dbReference type="NCBI Taxonomy" id="41803"/>
    <lineage>
        <taxon>Eukaryota</taxon>
        <taxon>Viridiplantae</taxon>
        <taxon>Streptophyta</taxon>
        <taxon>Embryophyta</taxon>
        <taxon>Tracheophyta</taxon>
        <taxon>Spermatophyta</taxon>
        <taxon>Magnoliopsida</taxon>
        <taxon>eudicotyledons</taxon>
        <taxon>Gunneridae</taxon>
        <taxon>Pentapetalae</taxon>
        <taxon>asterids</taxon>
        <taxon>lamiids</taxon>
        <taxon>Solanales</taxon>
        <taxon>Convolvulaceae</taxon>
        <taxon>Cuscuteae</taxon>
        <taxon>Cuscuta</taxon>
        <taxon>Cuscuta subgen. Cuscuta</taxon>
    </lineage>
</organism>
<sequence>MLDSKGVKTPMVSTCKLLKQGNEYLSNPSHYRSIVGVLHYATLTRPNICYVVNKVCQFMAEPLQEHWQAVKHILKYLSGTVKYGIVIRPIPLSTIPLPISAYCDADWASDPNDRKSTSGSCILLGTNVVSWWSRKQLRVARSSTEAEYRSLADTTVGLLWIQFLLKELQVPFSIPRVYCDNLSTVQLAHNPVLHSRIKHMEIDLFFVREKVLLKQLTVYHIPSLHQIADVLTKPLSSSRFIDLKTKLSVIEYPNKSP</sequence>
<evidence type="ECO:0000313" key="2">
    <source>
        <dbReference type="Proteomes" id="UP001152484"/>
    </source>
</evidence>
<evidence type="ECO:0008006" key="3">
    <source>
        <dbReference type="Google" id="ProtNLM"/>
    </source>
</evidence>
<dbReference type="EMBL" id="CAMAPE010000038">
    <property type="protein sequence ID" value="CAH9101651.1"/>
    <property type="molecule type" value="Genomic_DNA"/>
</dbReference>
<gene>
    <name evidence="1" type="ORF">CEURO_LOCUS15475</name>
</gene>
<keyword evidence="2" id="KW-1185">Reference proteome</keyword>
<proteinExistence type="predicted"/>